<protein>
    <submittedName>
        <fullName evidence="1">Uncharacterized protein</fullName>
    </submittedName>
</protein>
<dbReference type="EMBL" id="KN825383">
    <property type="protein sequence ID" value="KIK91476.1"/>
    <property type="molecule type" value="Genomic_DNA"/>
</dbReference>
<dbReference type="Proteomes" id="UP000054538">
    <property type="component" value="Unassembled WGS sequence"/>
</dbReference>
<reference evidence="2" key="2">
    <citation type="submission" date="2015-01" db="EMBL/GenBank/DDBJ databases">
        <title>Evolutionary Origins and Diversification of the Mycorrhizal Mutualists.</title>
        <authorList>
            <consortium name="DOE Joint Genome Institute"/>
            <consortium name="Mycorrhizal Genomics Consortium"/>
            <person name="Kohler A."/>
            <person name="Kuo A."/>
            <person name="Nagy L.G."/>
            <person name="Floudas D."/>
            <person name="Copeland A."/>
            <person name="Barry K.W."/>
            <person name="Cichocki N."/>
            <person name="Veneault-Fourrey C."/>
            <person name="LaButti K."/>
            <person name="Lindquist E.A."/>
            <person name="Lipzen A."/>
            <person name="Lundell T."/>
            <person name="Morin E."/>
            <person name="Murat C."/>
            <person name="Riley R."/>
            <person name="Ohm R."/>
            <person name="Sun H."/>
            <person name="Tunlid A."/>
            <person name="Henrissat B."/>
            <person name="Grigoriev I.V."/>
            <person name="Hibbett D.S."/>
            <person name="Martin F."/>
        </authorList>
    </citation>
    <scope>NUCLEOTIDE SEQUENCE [LARGE SCALE GENOMIC DNA]</scope>
    <source>
        <strain evidence="2">Ve08.2h10</strain>
    </source>
</reference>
<dbReference type="InParanoid" id="A0A0D0DSZ2"/>
<sequence>MTEEHAMNRHSQGRQGYRWLSLHEHFSEPQSTKWSNPVAYEYLSNCDNSNHNVMLEEGICHICTRVFVLCTCWAGW</sequence>
<reference evidence="1 2" key="1">
    <citation type="submission" date="2014-04" db="EMBL/GenBank/DDBJ databases">
        <authorList>
            <consortium name="DOE Joint Genome Institute"/>
            <person name="Kuo A."/>
            <person name="Kohler A."/>
            <person name="Jargeat P."/>
            <person name="Nagy L.G."/>
            <person name="Floudas D."/>
            <person name="Copeland A."/>
            <person name="Barry K.W."/>
            <person name="Cichocki N."/>
            <person name="Veneault-Fourrey C."/>
            <person name="LaButti K."/>
            <person name="Lindquist E.A."/>
            <person name="Lipzen A."/>
            <person name="Lundell T."/>
            <person name="Morin E."/>
            <person name="Murat C."/>
            <person name="Sun H."/>
            <person name="Tunlid A."/>
            <person name="Henrissat B."/>
            <person name="Grigoriev I.V."/>
            <person name="Hibbett D.S."/>
            <person name="Martin F."/>
            <person name="Nordberg H.P."/>
            <person name="Cantor M.N."/>
            <person name="Hua S.X."/>
        </authorList>
    </citation>
    <scope>NUCLEOTIDE SEQUENCE [LARGE SCALE GENOMIC DNA]</scope>
    <source>
        <strain evidence="1 2">Ve08.2h10</strain>
    </source>
</reference>
<dbReference type="AlphaFoldDB" id="A0A0D0DSZ2"/>
<name>A0A0D0DSZ2_9AGAM</name>
<organism evidence="1 2">
    <name type="scientific">Paxillus rubicundulus Ve08.2h10</name>
    <dbReference type="NCBI Taxonomy" id="930991"/>
    <lineage>
        <taxon>Eukaryota</taxon>
        <taxon>Fungi</taxon>
        <taxon>Dikarya</taxon>
        <taxon>Basidiomycota</taxon>
        <taxon>Agaricomycotina</taxon>
        <taxon>Agaricomycetes</taxon>
        <taxon>Agaricomycetidae</taxon>
        <taxon>Boletales</taxon>
        <taxon>Paxilineae</taxon>
        <taxon>Paxillaceae</taxon>
        <taxon>Paxillus</taxon>
    </lineage>
</organism>
<keyword evidence="2" id="KW-1185">Reference proteome</keyword>
<proteinExistence type="predicted"/>
<gene>
    <name evidence="1" type="ORF">PAXRUDRAFT_830825</name>
</gene>
<evidence type="ECO:0000313" key="1">
    <source>
        <dbReference type="EMBL" id="KIK91476.1"/>
    </source>
</evidence>
<accession>A0A0D0DSZ2</accession>
<dbReference type="HOGENOM" id="CLU_2655225_0_0_1"/>
<evidence type="ECO:0000313" key="2">
    <source>
        <dbReference type="Proteomes" id="UP000054538"/>
    </source>
</evidence>